<reference evidence="4" key="3">
    <citation type="submission" date="2023-10" db="EMBL/GenBank/DDBJ databases">
        <authorList>
            <person name="Picardeau M."/>
            <person name="Thibeaux R."/>
        </authorList>
    </citation>
    <scope>NUCLEOTIDE SEQUENCE</scope>
    <source>
        <strain evidence="4">ATI7-C-A5</strain>
    </source>
</reference>
<evidence type="ECO:0000256" key="1">
    <source>
        <dbReference type="PROSITE-ProRule" id="PRU00169"/>
    </source>
</evidence>
<gene>
    <name evidence="4" type="ORF">CH379_016400</name>
    <name evidence="5" type="ORF">CH379_20445</name>
</gene>
<sequence>MRILIVEDDSLSALSLEILSKEFFGERITHIKTLSTLLSAECYIQENPVDLLFLDVNLHGQEGFQILDLYESRGFETVIVSSERDNAVRAFEFPVIDFLPKPFQKERFHKSMRRFSNTTERISHVKKRIPIKKEGGLHLLSPESVMYAKADGNYMTLYTKDGKTERIRKTVQDFQKEFPKHFYKIHRSVLVRPQFVEKLIHVGNSTYEALLKNGVKLPVSRNHSSKTLDFFQKI</sequence>
<dbReference type="PANTHER" id="PTHR37299">
    <property type="entry name" value="TRANSCRIPTIONAL REGULATOR-RELATED"/>
    <property type="match status" value="1"/>
</dbReference>
<dbReference type="Pfam" id="PF04397">
    <property type="entry name" value="LytTR"/>
    <property type="match status" value="1"/>
</dbReference>
<dbReference type="PANTHER" id="PTHR37299:SF1">
    <property type="entry name" value="STAGE 0 SPORULATION PROTEIN A HOMOLOG"/>
    <property type="match status" value="1"/>
</dbReference>
<dbReference type="SMART" id="SM00448">
    <property type="entry name" value="REC"/>
    <property type="match status" value="1"/>
</dbReference>
<dbReference type="SUPFAM" id="SSF52172">
    <property type="entry name" value="CheY-like"/>
    <property type="match status" value="1"/>
</dbReference>
<organism evidence="5">
    <name type="scientific">Leptospira ellisii</name>
    <dbReference type="NCBI Taxonomy" id="2023197"/>
    <lineage>
        <taxon>Bacteria</taxon>
        <taxon>Pseudomonadati</taxon>
        <taxon>Spirochaetota</taxon>
        <taxon>Spirochaetia</taxon>
        <taxon>Leptospirales</taxon>
        <taxon>Leptospiraceae</taxon>
        <taxon>Leptospira</taxon>
    </lineage>
</organism>
<keyword evidence="1" id="KW-0597">Phosphoprotein</keyword>
<evidence type="ECO:0000313" key="5">
    <source>
        <dbReference type="EMBL" id="PJZ91117.1"/>
    </source>
</evidence>
<dbReference type="AlphaFoldDB" id="A0A2N0BPM1"/>
<dbReference type="Gene3D" id="3.40.50.2300">
    <property type="match status" value="1"/>
</dbReference>
<dbReference type="RefSeq" id="WP_100745664.1">
    <property type="nucleotide sequence ID" value="NZ_NPEF02000021.1"/>
</dbReference>
<evidence type="ECO:0000313" key="6">
    <source>
        <dbReference type="Proteomes" id="UP000232122"/>
    </source>
</evidence>
<reference evidence="5" key="1">
    <citation type="submission" date="2017-07" db="EMBL/GenBank/DDBJ databases">
        <title>Leptospira spp. isolated from tropical soils.</title>
        <authorList>
            <person name="Thibeaux R."/>
            <person name="Iraola G."/>
            <person name="Ferres I."/>
            <person name="Bierque E."/>
            <person name="Girault D."/>
            <person name="Soupe-Gilbert M.-E."/>
            <person name="Picardeau M."/>
            <person name="Goarant C."/>
        </authorList>
    </citation>
    <scope>NUCLEOTIDE SEQUENCE [LARGE SCALE GENOMIC DNA]</scope>
    <source>
        <strain evidence="5">ATI7-C-A5</strain>
    </source>
</reference>
<feature type="modified residue" description="4-aspartylphosphate" evidence="1">
    <location>
        <position position="55"/>
    </location>
</feature>
<dbReference type="PROSITE" id="PS50930">
    <property type="entry name" value="HTH_LYTTR"/>
    <property type="match status" value="1"/>
</dbReference>
<dbReference type="Gene3D" id="2.40.50.1020">
    <property type="entry name" value="LytTr DNA-binding domain"/>
    <property type="match status" value="1"/>
</dbReference>
<comment type="caution">
    <text evidence="5">The sequence shown here is derived from an EMBL/GenBank/DDBJ whole genome shotgun (WGS) entry which is preliminary data.</text>
</comment>
<dbReference type="Proteomes" id="UP000232122">
    <property type="component" value="Unassembled WGS sequence"/>
</dbReference>
<evidence type="ECO:0000259" key="2">
    <source>
        <dbReference type="PROSITE" id="PS50110"/>
    </source>
</evidence>
<accession>A0A2N0BPM1</accession>
<dbReference type="InterPro" id="IPR001789">
    <property type="entry name" value="Sig_transdc_resp-reg_receiver"/>
</dbReference>
<protein>
    <submittedName>
        <fullName evidence="4">LytTR family DNA-binding domain-containing protein</fullName>
    </submittedName>
</protein>
<proteinExistence type="predicted"/>
<dbReference type="EMBL" id="NPEF02000021">
    <property type="protein sequence ID" value="MDV6237215.1"/>
    <property type="molecule type" value="Genomic_DNA"/>
</dbReference>
<evidence type="ECO:0000259" key="3">
    <source>
        <dbReference type="PROSITE" id="PS50930"/>
    </source>
</evidence>
<evidence type="ECO:0000313" key="4">
    <source>
        <dbReference type="EMBL" id="MDV6237215.1"/>
    </source>
</evidence>
<feature type="domain" description="Response regulatory" evidence="2">
    <location>
        <begin position="2"/>
        <end position="116"/>
    </location>
</feature>
<dbReference type="InterPro" id="IPR007492">
    <property type="entry name" value="LytTR_DNA-bd_dom"/>
</dbReference>
<keyword evidence="4" id="KW-0238">DNA-binding</keyword>
<dbReference type="OrthoDB" id="9809318at2"/>
<keyword evidence="6" id="KW-1185">Reference proteome</keyword>
<dbReference type="InterPro" id="IPR011006">
    <property type="entry name" value="CheY-like_superfamily"/>
</dbReference>
<accession>A0A2N0B3J2</accession>
<dbReference type="InterPro" id="IPR046947">
    <property type="entry name" value="LytR-like"/>
</dbReference>
<dbReference type="EMBL" id="NPEF01000371">
    <property type="protein sequence ID" value="PJZ91117.1"/>
    <property type="molecule type" value="Genomic_DNA"/>
</dbReference>
<dbReference type="Pfam" id="PF00072">
    <property type="entry name" value="Response_reg"/>
    <property type="match status" value="1"/>
</dbReference>
<dbReference type="PROSITE" id="PS50110">
    <property type="entry name" value="RESPONSE_REGULATORY"/>
    <property type="match status" value="1"/>
</dbReference>
<dbReference type="CDD" id="cd00156">
    <property type="entry name" value="REC"/>
    <property type="match status" value="1"/>
</dbReference>
<name>A0A2N0BPM1_9LEPT</name>
<reference evidence="4 6" key="2">
    <citation type="journal article" date="2018" name="Microb. Genom.">
        <title>Deciphering the unexplored Leptospira diversity from soils uncovers genomic evolution to virulence.</title>
        <authorList>
            <person name="Thibeaux R."/>
            <person name="Iraola G."/>
            <person name="Ferres I."/>
            <person name="Bierque E."/>
            <person name="Girault D."/>
            <person name="Soupe-Gilbert M.E."/>
            <person name="Picardeau M."/>
            <person name="Goarant C."/>
        </authorList>
    </citation>
    <scope>NUCLEOTIDE SEQUENCE [LARGE SCALE GENOMIC DNA]</scope>
    <source>
        <strain evidence="4 6">ATI7-C-A5</strain>
    </source>
</reference>
<feature type="domain" description="HTH LytTR-type" evidence="3">
    <location>
        <begin position="129"/>
        <end position="221"/>
    </location>
</feature>
<dbReference type="SMART" id="SM00850">
    <property type="entry name" value="LytTR"/>
    <property type="match status" value="1"/>
</dbReference>
<dbReference type="GO" id="GO:0003677">
    <property type="term" value="F:DNA binding"/>
    <property type="evidence" value="ECO:0007669"/>
    <property type="project" value="UniProtKB-KW"/>
</dbReference>
<dbReference type="GO" id="GO:0000156">
    <property type="term" value="F:phosphorelay response regulator activity"/>
    <property type="evidence" value="ECO:0007669"/>
    <property type="project" value="InterPro"/>
</dbReference>